<organism evidence="1 2">
    <name type="scientific">Providencia stuartii ATCC 25827</name>
    <dbReference type="NCBI Taxonomy" id="471874"/>
    <lineage>
        <taxon>Bacteria</taxon>
        <taxon>Pseudomonadati</taxon>
        <taxon>Pseudomonadota</taxon>
        <taxon>Gammaproteobacteria</taxon>
        <taxon>Enterobacterales</taxon>
        <taxon>Morganellaceae</taxon>
        <taxon>Providencia</taxon>
    </lineage>
</organism>
<protein>
    <submittedName>
        <fullName evidence="1">Uncharacterized protein</fullName>
    </submittedName>
</protein>
<dbReference type="Proteomes" id="UP000004506">
    <property type="component" value="Unassembled WGS sequence"/>
</dbReference>
<name>A0AA86YHE5_PROST</name>
<sequence>MNCLRTSSDQFADFWRSDKNLIWLTLSSLLILKQITKFRPYELR</sequence>
<reference evidence="2" key="1">
    <citation type="submission" date="2008-04" db="EMBL/GenBank/DDBJ databases">
        <title>Draft genome sequence of Providencia stuartii (ATCC 25827).</title>
        <authorList>
            <person name="Sudarsanam P."/>
            <person name="Ley R."/>
            <person name="Guruge J."/>
            <person name="Turnbaugh P.J."/>
            <person name="Mahowald M."/>
            <person name="Liep D."/>
            <person name="Gordon J."/>
        </authorList>
    </citation>
    <scope>NUCLEOTIDE SEQUENCE [LARGE SCALE GENOMIC DNA]</scope>
    <source>
        <strain evidence="2">ATCC 25827</strain>
    </source>
</reference>
<comment type="caution">
    <text evidence="1">The sequence shown here is derived from an EMBL/GenBank/DDBJ whole genome shotgun (WGS) entry which is preliminary data.</text>
</comment>
<reference evidence="1 2" key="3">
    <citation type="submission" date="2008-05" db="EMBL/GenBank/DDBJ databases">
        <authorList>
            <person name="Fulton L."/>
            <person name="Clifton S."/>
            <person name="Fulton B."/>
            <person name="Xu J."/>
            <person name="Minx P."/>
            <person name="Pepin K.H."/>
            <person name="Johnson M."/>
            <person name="Thiruvilangam P."/>
            <person name="Bhonagiri V."/>
            <person name="Nash W.E."/>
            <person name="Mardis E.R."/>
            <person name="Wilson R.K."/>
        </authorList>
    </citation>
    <scope>NUCLEOTIDE SEQUENCE [LARGE SCALE GENOMIC DNA]</scope>
    <source>
        <strain evidence="1 2">ATCC 25827</strain>
    </source>
</reference>
<dbReference type="EMBL" id="ABJD02000101">
    <property type="protein sequence ID" value="EDU58540.1"/>
    <property type="molecule type" value="Genomic_DNA"/>
</dbReference>
<accession>A0AA86YHE5</accession>
<evidence type="ECO:0000313" key="2">
    <source>
        <dbReference type="Proteomes" id="UP000004506"/>
    </source>
</evidence>
<dbReference type="AlphaFoldDB" id="A0AA86YHE5"/>
<gene>
    <name evidence="1" type="ORF">PROSTU_01716</name>
</gene>
<reference evidence="2" key="2">
    <citation type="submission" date="2008-04" db="EMBL/GenBank/DDBJ databases">
        <title>Draft genome sequence of Providencia stuartii(ATCC 25827).</title>
        <authorList>
            <person name="Sudarsanam P."/>
            <person name="Ley R."/>
            <person name="Guruge J."/>
            <person name="Turnbaugh P.J."/>
            <person name="Mahowald M."/>
            <person name="Liep D."/>
            <person name="Gordon J."/>
        </authorList>
    </citation>
    <scope>NUCLEOTIDE SEQUENCE [LARGE SCALE GENOMIC DNA]</scope>
    <source>
        <strain evidence="2">ATCC 25827</strain>
    </source>
</reference>
<evidence type="ECO:0000313" key="1">
    <source>
        <dbReference type="EMBL" id="EDU58540.1"/>
    </source>
</evidence>
<proteinExistence type="predicted"/>